<evidence type="ECO:0000256" key="1">
    <source>
        <dbReference type="SAM" id="MobiDB-lite"/>
    </source>
</evidence>
<protein>
    <submittedName>
        <fullName evidence="2">Uncharacterized protein</fullName>
    </submittedName>
</protein>
<dbReference type="AlphaFoldDB" id="A0A517NCL1"/>
<gene>
    <name evidence="2" type="ORF">K227x_32700</name>
</gene>
<evidence type="ECO:0000313" key="3">
    <source>
        <dbReference type="Proteomes" id="UP000318538"/>
    </source>
</evidence>
<name>A0A517NCL1_9BACT</name>
<organism evidence="2 3">
    <name type="scientific">Rubripirellula lacrimiformis</name>
    <dbReference type="NCBI Taxonomy" id="1930273"/>
    <lineage>
        <taxon>Bacteria</taxon>
        <taxon>Pseudomonadati</taxon>
        <taxon>Planctomycetota</taxon>
        <taxon>Planctomycetia</taxon>
        <taxon>Pirellulales</taxon>
        <taxon>Pirellulaceae</taxon>
        <taxon>Rubripirellula</taxon>
    </lineage>
</organism>
<dbReference type="KEGG" id="rlc:K227x_32700"/>
<dbReference type="Proteomes" id="UP000318538">
    <property type="component" value="Chromosome"/>
</dbReference>
<dbReference type="EMBL" id="CP036525">
    <property type="protein sequence ID" value="QDT04873.1"/>
    <property type="molecule type" value="Genomic_DNA"/>
</dbReference>
<feature type="compositionally biased region" description="Polar residues" evidence="1">
    <location>
        <begin position="153"/>
        <end position="162"/>
    </location>
</feature>
<evidence type="ECO:0000313" key="2">
    <source>
        <dbReference type="EMBL" id="QDT04873.1"/>
    </source>
</evidence>
<accession>A0A517NCL1</accession>
<proteinExistence type="predicted"/>
<sequence length="162" mass="18727">MVATTQTHTESTEKPAEIFANVNGERFTLSGAAVAKDLRRPFEFRVPKDEKENPYRELQRRGAQNLDDILDVDNQIMVFWFVGIYKWTDEELHLALKYCGQGVEGQHFRDFRPPSSFDDNPTDGEVRLVLKRRKKQANHPMHPNGEIGRFQVDDQSSPPVDR</sequence>
<feature type="region of interest" description="Disordered" evidence="1">
    <location>
        <begin position="133"/>
        <end position="162"/>
    </location>
</feature>
<reference evidence="2 3" key="1">
    <citation type="submission" date="2019-02" db="EMBL/GenBank/DDBJ databases">
        <title>Deep-cultivation of Planctomycetes and their phenomic and genomic characterization uncovers novel biology.</title>
        <authorList>
            <person name="Wiegand S."/>
            <person name="Jogler M."/>
            <person name="Boedeker C."/>
            <person name="Pinto D."/>
            <person name="Vollmers J."/>
            <person name="Rivas-Marin E."/>
            <person name="Kohn T."/>
            <person name="Peeters S.H."/>
            <person name="Heuer A."/>
            <person name="Rast P."/>
            <person name="Oberbeckmann S."/>
            <person name="Bunk B."/>
            <person name="Jeske O."/>
            <person name="Meyerdierks A."/>
            <person name="Storesund J.E."/>
            <person name="Kallscheuer N."/>
            <person name="Luecker S."/>
            <person name="Lage O.M."/>
            <person name="Pohl T."/>
            <person name="Merkel B.J."/>
            <person name="Hornburger P."/>
            <person name="Mueller R.-W."/>
            <person name="Bruemmer F."/>
            <person name="Labrenz M."/>
            <person name="Spormann A.M."/>
            <person name="Op den Camp H."/>
            <person name="Overmann J."/>
            <person name="Amann R."/>
            <person name="Jetten M.S.M."/>
            <person name="Mascher T."/>
            <person name="Medema M.H."/>
            <person name="Devos D.P."/>
            <person name="Kaster A.-K."/>
            <person name="Ovreas L."/>
            <person name="Rohde M."/>
            <person name="Galperin M.Y."/>
            <person name="Jogler C."/>
        </authorList>
    </citation>
    <scope>NUCLEOTIDE SEQUENCE [LARGE SCALE GENOMIC DNA]</scope>
    <source>
        <strain evidence="2 3">K22_7</strain>
    </source>
</reference>
<keyword evidence="3" id="KW-1185">Reference proteome</keyword>